<dbReference type="GO" id="GO:0046081">
    <property type="term" value="P:dUTP catabolic process"/>
    <property type="evidence" value="ECO:0007669"/>
    <property type="project" value="TreeGrafter"/>
</dbReference>
<accession>A0A1S8CS04</accession>
<dbReference type="CDD" id="cd11529">
    <property type="entry name" value="NTP-PPase_MazG_Cterm"/>
    <property type="match status" value="1"/>
</dbReference>
<dbReference type="EMBL" id="MLCN01000034">
    <property type="protein sequence ID" value="ONG38403.1"/>
    <property type="molecule type" value="Genomic_DNA"/>
</dbReference>
<dbReference type="NCBIfam" id="TIGR00444">
    <property type="entry name" value="mazG"/>
    <property type="match status" value="1"/>
</dbReference>
<dbReference type="GO" id="GO:0006203">
    <property type="term" value="P:dGTP catabolic process"/>
    <property type="evidence" value="ECO:0007669"/>
    <property type="project" value="TreeGrafter"/>
</dbReference>
<dbReference type="STRING" id="1907941.BKE30_12845"/>
<evidence type="ECO:0000313" key="2">
    <source>
        <dbReference type="EMBL" id="ONG38403.1"/>
    </source>
</evidence>
<dbReference type="InterPro" id="IPR011551">
    <property type="entry name" value="NTP_PyrPHydrolase_MazG"/>
</dbReference>
<feature type="domain" description="NTP pyrophosphohydrolase MazG-like" evidence="1">
    <location>
        <begin position="172"/>
        <end position="229"/>
    </location>
</feature>
<protein>
    <submittedName>
        <fullName evidence="2">Nucleoside triphosphate pyrophosphohydrolase</fullName>
    </submittedName>
</protein>
<dbReference type="GO" id="GO:0047429">
    <property type="term" value="F:nucleoside triphosphate diphosphatase activity"/>
    <property type="evidence" value="ECO:0007669"/>
    <property type="project" value="InterPro"/>
</dbReference>
<evidence type="ECO:0000313" key="3">
    <source>
        <dbReference type="Proteomes" id="UP000192132"/>
    </source>
</evidence>
<dbReference type="Gene3D" id="1.10.287.1080">
    <property type="entry name" value="MazG-like"/>
    <property type="match status" value="2"/>
</dbReference>
<dbReference type="CDD" id="cd11528">
    <property type="entry name" value="NTP-PPase_MazG_Nterm"/>
    <property type="match status" value="1"/>
</dbReference>
<reference evidence="2 3" key="1">
    <citation type="submission" date="2016-10" db="EMBL/GenBank/DDBJ databases">
        <title>Draft Genome sequence of Alkanindiges sp. strain H1.</title>
        <authorList>
            <person name="Subhash Y."/>
            <person name="Lee S."/>
        </authorList>
    </citation>
    <scope>NUCLEOTIDE SEQUENCE [LARGE SCALE GENOMIC DNA]</scope>
    <source>
        <strain evidence="2 3">H1</strain>
    </source>
</reference>
<dbReference type="InterPro" id="IPR004518">
    <property type="entry name" value="MazG-like_dom"/>
</dbReference>
<feature type="domain" description="NTP pyrophosphohydrolase MazG-like" evidence="1">
    <location>
        <begin position="26"/>
        <end position="104"/>
    </location>
</feature>
<proteinExistence type="predicted"/>
<dbReference type="AlphaFoldDB" id="A0A1S8CS04"/>
<dbReference type="GO" id="GO:0046061">
    <property type="term" value="P:dATP catabolic process"/>
    <property type="evidence" value="ECO:0007669"/>
    <property type="project" value="TreeGrafter"/>
</dbReference>
<dbReference type="GO" id="GO:0046052">
    <property type="term" value="P:UTP catabolic process"/>
    <property type="evidence" value="ECO:0007669"/>
    <property type="project" value="TreeGrafter"/>
</dbReference>
<gene>
    <name evidence="2" type="ORF">BKE30_12845</name>
</gene>
<dbReference type="InterPro" id="IPR048015">
    <property type="entry name" value="NTP-PPase_MazG-like_N"/>
</dbReference>
<dbReference type="OrthoDB" id="9808939at2"/>
<dbReference type="Pfam" id="PF03819">
    <property type="entry name" value="MazG"/>
    <property type="match status" value="2"/>
</dbReference>
<dbReference type="GO" id="GO:0046076">
    <property type="term" value="P:dTTP catabolic process"/>
    <property type="evidence" value="ECO:0007669"/>
    <property type="project" value="TreeGrafter"/>
</dbReference>
<dbReference type="SUPFAM" id="SSF101386">
    <property type="entry name" value="all-alpha NTP pyrophosphatases"/>
    <property type="match status" value="2"/>
</dbReference>
<sequence length="268" mass="30538">MSTYQLDDLLQIMQRLRNECPWDKAQTPQSLTRYAIEEAYEVEAAIQSGNTADIRDELGDLLLQVVFQAQMFSEPVFGKDQTFDFNDVVNGLAHKLIRRHPHVFSEVSATSQTEVNQLWEQVKQTERVSEGKSPRRRLDEVKPGPALMQAQDLQKQAAKLGFDWPDVQGARDKLTEELAELEQAILSQHKANIEDELGDCFFALINVARKLNIQSETALLGTVAKFRQRFAYIEDQLAAQGKTPEQSSLQEMDVLWEQAKIYLNNNQA</sequence>
<keyword evidence="3" id="KW-1185">Reference proteome</keyword>
<dbReference type="InterPro" id="IPR048011">
    <property type="entry name" value="NTP-PPase_MazG-like_C"/>
</dbReference>
<dbReference type="GO" id="GO:0046047">
    <property type="term" value="P:TTP catabolic process"/>
    <property type="evidence" value="ECO:0007669"/>
    <property type="project" value="TreeGrafter"/>
</dbReference>
<organism evidence="2 3">
    <name type="scientific">Alkanindiges hydrocarboniclasticus</name>
    <dbReference type="NCBI Taxonomy" id="1907941"/>
    <lineage>
        <taxon>Bacteria</taxon>
        <taxon>Pseudomonadati</taxon>
        <taxon>Pseudomonadota</taxon>
        <taxon>Gammaproteobacteria</taxon>
        <taxon>Moraxellales</taxon>
        <taxon>Moraxellaceae</taxon>
        <taxon>Alkanindiges</taxon>
    </lineage>
</organism>
<dbReference type="PANTHER" id="PTHR30522">
    <property type="entry name" value="NUCLEOSIDE TRIPHOSPHATE PYROPHOSPHOHYDROLASE"/>
    <property type="match status" value="1"/>
</dbReference>
<dbReference type="PANTHER" id="PTHR30522:SF0">
    <property type="entry name" value="NUCLEOSIDE TRIPHOSPHATE PYROPHOSPHOHYDROLASE"/>
    <property type="match status" value="1"/>
</dbReference>
<comment type="caution">
    <text evidence="2">The sequence shown here is derived from an EMBL/GenBank/DDBJ whole genome shotgun (WGS) entry which is preliminary data.</text>
</comment>
<name>A0A1S8CS04_9GAMM</name>
<evidence type="ECO:0000259" key="1">
    <source>
        <dbReference type="Pfam" id="PF03819"/>
    </source>
</evidence>
<dbReference type="GO" id="GO:0006950">
    <property type="term" value="P:response to stress"/>
    <property type="evidence" value="ECO:0007669"/>
    <property type="project" value="UniProtKB-ARBA"/>
</dbReference>
<dbReference type="NCBIfam" id="NF007113">
    <property type="entry name" value="PRK09562.1"/>
    <property type="match status" value="1"/>
</dbReference>
<dbReference type="Proteomes" id="UP000192132">
    <property type="component" value="Unassembled WGS sequence"/>
</dbReference>
<dbReference type="FunFam" id="1.10.287.1080:FF:000001">
    <property type="entry name" value="Nucleoside triphosphate pyrophosphohydrolase"/>
    <property type="match status" value="1"/>
</dbReference>
<keyword evidence="2" id="KW-0378">Hydrolase</keyword>